<dbReference type="InterPro" id="IPR018383">
    <property type="entry name" value="UPF0324_pro"/>
</dbReference>
<feature type="transmembrane region" description="Helical" evidence="7">
    <location>
        <begin position="160"/>
        <end position="178"/>
    </location>
</feature>
<evidence type="ECO:0000256" key="1">
    <source>
        <dbReference type="ARBA" id="ARBA00004651"/>
    </source>
</evidence>
<evidence type="ECO:0000313" key="9">
    <source>
        <dbReference type="Proteomes" id="UP001430290"/>
    </source>
</evidence>
<dbReference type="EMBL" id="JAIQDJ010000001">
    <property type="protein sequence ID" value="MBZ4184896.1"/>
    <property type="molecule type" value="Genomic_DNA"/>
</dbReference>
<dbReference type="PANTHER" id="PTHR30106">
    <property type="entry name" value="INNER MEMBRANE PROTEIN YEIH-RELATED"/>
    <property type="match status" value="1"/>
</dbReference>
<sequence>MTAAPEIASPSTLSALWHARRSGLLLVTLVVIPAMLIGAWLPVVGGAVSALLLGLVLGATGITQPRHQAGIAFAHGPLLRASVVMLGFGLSLTQVAKTGLDSLPLTLVTLAVAFLTAWGLSRLLRLSGSLPILIGIGTAICGGSAIAAAAPVIRARDHEIALSMTTIFLFNVAGALLFPPLGHLLGLSDHGFGLWAGTAINDTSSVVAAGYQYSLAAGELATVVKLTRASLIVPVTLALAMWMARRNRSDPGHASLRSNFPWFILGFVAASAIGSTGLLPLVVLQGLHWAAQLCIVAALAGIGLSADLRQMRATGPRPILLGLGTWFAVTVASLVAQQAMGLT</sequence>
<dbReference type="Pfam" id="PF03601">
    <property type="entry name" value="Cons_hypoth698"/>
    <property type="match status" value="1"/>
</dbReference>
<protein>
    <submittedName>
        <fullName evidence="8">Sulfate exporter family transporter</fullName>
    </submittedName>
</protein>
<dbReference type="Proteomes" id="UP001430290">
    <property type="component" value="Unassembled WGS sequence"/>
</dbReference>
<feature type="transmembrane region" description="Helical" evidence="7">
    <location>
        <begin position="220"/>
        <end position="242"/>
    </location>
</feature>
<keyword evidence="3" id="KW-1003">Cell membrane</keyword>
<keyword evidence="6 7" id="KW-0472">Membrane</keyword>
<feature type="transmembrane region" description="Helical" evidence="7">
    <location>
        <begin position="24"/>
        <end position="57"/>
    </location>
</feature>
<feature type="transmembrane region" description="Helical" evidence="7">
    <location>
        <begin position="320"/>
        <end position="340"/>
    </location>
</feature>
<gene>
    <name evidence="8" type="ORF">K7B09_00975</name>
</gene>
<evidence type="ECO:0000256" key="6">
    <source>
        <dbReference type="ARBA" id="ARBA00023136"/>
    </source>
</evidence>
<keyword evidence="5 7" id="KW-1133">Transmembrane helix</keyword>
<name>A0ABS7TAK5_9GAMM</name>
<feature type="transmembrane region" description="Helical" evidence="7">
    <location>
        <begin position="102"/>
        <end position="120"/>
    </location>
</feature>
<feature type="transmembrane region" description="Helical" evidence="7">
    <location>
        <begin position="69"/>
        <end position="90"/>
    </location>
</feature>
<feature type="transmembrane region" description="Helical" evidence="7">
    <location>
        <begin position="132"/>
        <end position="153"/>
    </location>
</feature>
<keyword evidence="9" id="KW-1185">Reference proteome</keyword>
<evidence type="ECO:0000256" key="7">
    <source>
        <dbReference type="SAM" id="Phobius"/>
    </source>
</evidence>
<comment type="caution">
    <text evidence="8">The sequence shown here is derived from an EMBL/GenBank/DDBJ whole genome shotgun (WGS) entry which is preliminary data.</text>
</comment>
<proteinExistence type="inferred from homology"/>
<evidence type="ECO:0000256" key="4">
    <source>
        <dbReference type="ARBA" id="ARBA00022692"/>
    </source>
</evidence>
<evidence type="ECO:0000256" key="3">
    <source>
        <dbReference type="ARBA" id="ARBA00022475"/>
    </source>
</evidence>
<organism evidence="8 9">
    <name type="scientific">Thermomonas beijingensis</name>
    <dbReference type="NCBI Taxonomy" id="2872701"/>
    <lineage>
        <taxon>Bacteria</taxon>
        <taxon>Pseudomonadati</taxon>
        <taxon>Pseudomonadota</taxon>
        <taxon>Gammaproteobacteria</taxon>
        <taxon>Lysobacterales</taxon>
        <taxon>Lysobacteraceae</taxon>
        <taxon>Thermomonas</taxon>
    </lineage>
</organism>
<dbReference type="PANTHER" id="PTHR30106:SF1">
    <property type="entry name" value="UPF0324 MEMBRANE PROTEIN FN0533"/>
    <property type="match status" value="1"/>
</dbReference>
<evidence type="ECO:0000256" key="5">
    <source>
        <dbReference type="ARBA" id="ARBA00022989"/>
    </source>
</evidence>
<feature type="transmembrane region" description="Helical" evidence="7">
    <location>
        <begin position="289"/>
        <end position="308"/>
    </location>
</feature>
<comment type="subcellular location">
    <subcellularLocation>
        <location evidence="1">Cell membrane</location>
        <topology evidence="1">Multi-pass membrane protein</topology>
    </subcellularLocation>
</comment>
<comment type="similarity">
    <text evidence="2">Belongs to the UPF0324 family.</text>
</comment>
<feature type="transmembrane region" description="Helical" evidence="7">
    <location>
        <begin position="262"/>
        <end position="283"/>
    </location>
</feature>
<evidence type="ECO:0000313" key="8">
    <source>
        <dbReference type="EMBL" id="MBZ4184896.1"/>
    </source>
</evidence>
<evidence type="ECO:0000256" key="2">
    <source>
        <dbReference type="ARBA" id="ARBA00007977"/>
    </source>
</evidence>
<accession>A0ABS7TAK5</accession>
<reference evidence="8" key="1">
    <citation type="submission" date="2021-09" db="EMBL/GenBank/DDBJ databases">
        <authorList>
            <person name="Wu T."/>
            <person name="Guo S.Z."/>
        </authorList>
    </citation>
    <scope>NUCLEOTIDE SEQUENCE</scope>
    <source>
        <strain evidence="8">RSS-23</strain>
    </source>
</reference>
<keyword evidence="4 7" id="KW-0812">Transmembrane</keyword>
<dbReference type="RefSeq" id="WP_223625770.1">
    <property type="nucleotide sequence ID" value="NZ_JAIQDJ010000001.1"/>
</dbReference>